<evidence type="ECO:0008006" key="5">
    <source>
        <dbReference type="Google" id="ProtNLM"/>
    </source>
</evidence>
<accession>A0A1V4INT7</accession>
<dbReference type="PROSITE" id="PS51257">
    <property type="entry name" value="PROKAR_LIPOPROTEIN"/>
    <property type="match status" value="1"/>
</dbReference>
<dbReference type="RefSeq" id="WP_079440060.1">
    <property type="nucleotide sequence ID" value="NZ_MZGT01000030.1"/>
</dbReference>
<evidence type="ECO:0000313" key="1">
    <source>
        <dbReference type="EMBL" id="OPJ61455.1"/>
    </source>
</evidence>
<dbReference type="Proteomes" id="UP000265930">
    <property type="component" value="Unassembled WGS sequence"/>
</dbReference>
<comment type="caution">
    <text evidence="1">The sequence shown here is derived from an EMBL/GenBank/DDBJ whole genome shotgun (WGS) entry which is preliminary data.</text>
</comment>
<sequence>MKLSKRKSWGILAFIVLPLFILGCSSEKGKEPSIAEEIKLNSGAVLKNEDGNYKLYNYENGKYESTKDNVVILDYDKDTSSYVYVEEGNNFVVHNGYKNEIKDKNHSELKLSKGGEYISYFIDDNGLKLKIFDTTKENKQIEMKSNVSISGTLYDWYDSDTLVYYGISDDGINGLFTYNIKENKEELLYNIKEGYLAFLKGTDNNVMFIQLTLENNKKLMAIDKKKKDVKFLSDSIEELSDIIVSDEKIYFTGRVSGNVNSLYELRDNKPKRLVFDFPAIVKIEKGIAIDENNNILFIGTNSLNDKQEQIYTYSKDGSISLVTKNSTDYVFIEYNT</sequence>
<dbReference type="EMBL" id="QXDJ01000004">
    <property type="protein sequence ID" value="RII33314.1"/>
    <property type="molecule type" value="Genomic_DNA"/>
</dbReference>
<name>A0A1V4INT7_9CLOT</name>
<dbReference type="Proteomes" id="UP000191056">
    <property type="component" value="Unassembled WGS sequence"/>
</dbReference>
<evidence type="ECO:0000313" key="4">
    <source>
        <dbReference type="Proteomes" id="UP000265930"/>
    </source>
</evidence>
<evidence type="ECO:0000313" key="2">
    <source>
        <dbReference type="EMBL" id="RII33314.1"/>
    </source>
</evidence>
<protein>
    <recommendedName>
        <fullName evidence="5">Lipoprotein</fullName>
    </recommendedName>
</protein>
<gene>
    <name evidence="1" type="ORF">CLCHR_24350</name>
    <name evidence="2" type="ORF">D2A34_16310</name>
</gene>
<dbReference type="SUPFAM" id="SSF82171">
    <property type="entry name" value="DPP6 N-terminal domain-like"/>
    <property type="match status" value="1"/>
</dbReference>
<evidence type="ECO:0000313" key="3">
    <source>
        <dbReference type="Proteomes" id="UP000191056"/>
    </source>
</evidence>
<keyword evidence="3" id="KW-1185">Reference proteome</keyword>
<organism evidence="1 3">
    <name type="scientific">Clostridium chromiireducens</name>
    <dbReference type="NCBI Taxonomy" id="225345"/>
    <lineage>
        <taxon>Bacteria</taxon>
        <taxon>Bacillati</taxon>
        <taxon>Bacillota</taxon>
        <taxon>Clostridia</taxon>
        <taxon>Eubacteriales</taxon>
        <taxon>Clostridiaceae</taxon>
        <taxon>Clostridium</taxon>
    </lineage>
</organism>
<dbReference type="AlphaFoldDB" id="A0A1V4INT7"/>
<reference evidence="2 4" key="2">
    <citation type="submission" date="2018-08" db="EMBL/GenBank/DDBJ databases">
        <title>Genome of Clostridium chromiireducens C1, DSM12136.</title>
        <authorList>
            <person name="Xing M."/>
            <person name="Wei Y."/>
            <person name="Ang E.L."/>
            <person name="Zhao H."/>
            <person name="Zhang Y."/>
        </authorList>
    </citation>
    <scope>NUCLEOTIDE SEQUENCE [LARGE SCALE GENOMIC DNA]</scope>
    <source>
        <strain evidence="2 4">C1</strain>
    </source>
</reference>
<dbReference type="EMBL" id="MZGT01000030">
    <property type="protein sequence ID" value="OPJ61455.1"/>
    <property type="molecule type" value="Genomic_DNA"/>
</dbReference>
<dbReference type="OrthoDB" id="1896796at2"/>
<dbReference type="STRING" id="225345.CLCHR_24350"/>
<proteinExistence type="predicted"/>
<reference evidence="1 3" key="1">
    <citation type="submission" date="2017-03" db="EMBL/GenBank/DDBJ databases">
        <title>Genome sequence of Clostridium chromiireducens DSM 23318.</title>
        <authorList>
            <person name="Poehlein A."/>
            <person name="Daniel R."/>
        </authorList>
    </citation>
    <scope>NUCLEOTIDE SEQUENCE [LARGE SCALE GENOMIC DNA]</scope>
    <source>
        <strain evidence="1 3">DSM 23318</strain>
    </source>
</reference>